<sequence length="200" mass="23546">MFSQISGNLDTKPNFSSPNFLKNGNLKQRKIWEEIKRHSIFDSISKYGPVFAGTVPLEIDIDESDVDILCSYKDSEEFKLELGTSFSRFYDFEIEEKNFQNLATIITRFRIENFKYEIFAQPIPVESQMGFVHMIVEHRILTFAVPEFGEKIKDLKLRGRTTEQAFCDLLRIDEDPYEYLFELRTWSDPEIKNLILQKGF</sequence>
<dbReference type="EMBL" id="RQFA01000026">
    <property type="protein sequence ID" value="TGK35945.1"/>
    <property type="molecule type" value="Genomic_DNA"/>
</dbReference>
<protein>
    <submittedName>
        <fullName evidence="1">DUF4269 domain-containing protein</fullName>
    </submittedName>
</protein>
<dbReference type="Proteomes" id="UP000298277">
    <property type="component" value="Unassembled WGS sequence"/>
</dbReference>
<comment type="caution">
    <text evidence="1">The sequence shown here is derived from an EMBL/GenBank/DDBJ whole genome shotgun (WGS) entry which is preliminary data.</text>
</comment>
<evidence type="ECO:0000313" key="1">
    <source>
        <dbReference type="EMBL" id="TGK35945.1"/>
    </source>
</evidence>
<reference evidence="1" key="1">
    <citation type="journal article" date="2019" name="PLoS Negl. Trop. Dis.">
        <title>Revisiting the worldwide diversity of Leptospira species in the environment.</title>
        <authorList>
            <person name="Vincent A.T."/>
            <person name="Schiettekatte O."/>
            <person name="Bourhy P."/>
            <person name="Veyrier F.J."/>
            <person name="Picardeau M."/>
        </authorList>
    </citation>
    <scope>NUCLEOTIDE SEQUENCE [LARGE SCALE GENOMIC DNA]</scope>
    <source>
        <strain evidence="1">201800299</strain>
    </source>
</reference>
<gene>
    <name evidence="1" type="ORF">EHQ17_05005</name>
</gene>
<dbReference type="InterPro" id="IPR025365">
    <property type="entry name" value="DUF4269"/>
</dbReference>
<organism evidence="1 2">
    <name type="scientific">Leptospira gomenensis</name>
    <dbReference type="NCBI Taxonomy" id="2484974"/>
    <lineage>
        <taxon>Bacteria</taxon>
        <taxon>Pseudomonadati</taxon>
        <taxon>Spirochaetota</taxon>
        <taxon>Spirochaetia</taxon>
        <taxon>Leptospirales</taxon>
        <taxon>Leptospiraceae</taxon>
        <taxon>Leptospira</taxon>
    </lineage>
</organism>
<dbReference type="Pfam" id="PF14091">
    <property type="entry name" value="DUF4269"/>
    <property type="match status" value="1"/>
</dbReference>
<accession>A0A5F1Z2Q6</accession>
<name>A0A5F1Z2Q6_9LEPT</name>
<dbReference type="OrthoDB" id="6402248at2"/>
<dbReference type="AlphaFoldDB" id="A0A5F1Z2Q6"/>
<evidence type="ECO:0000313" key="2">
    <source>
        <dbReference type="Proteomes" id="UP000298277"/>
    </source>
</evidence>
<proteinExistence type="predicted"/>
<keyword evidence="2" id="KW-1185">Reference proteome</keyword>